<sequence length="76" mass="8924">MITIEFNDDVIVSKTRQEWIDELLENDLALCQSDSTYNDNTIYDLLLGGCKGYVNMTDEEISKEVYNQLEYLYEEI</sequence>
<protein>
    <submittedName>
        <fullName evidence="1">Uncharacterized protein</fullName>
    </submittedName>
</protein>
<reference evidence="1" key="1">
    <citation type="submission" date="2020-04" db="EMBL/GenBank/DDBJ databases">
        <authorList>
            <person name="Chiriac C."/>
            <person name="Salcher M."/>
            <person name="Ghai R."/>
            <person name="Kavagutti S V."/>
        </authorList>
    </citation>
    <scope>NUCLEOTIDE SEQUENCE</scope>
</reference>
<evidence type="ECO:0000313" key="1">
    <source>
        <dbReference type="EMBL" id="CAB4157331.1"/>
    </source>
</evidence>
<organism evidence="1">
    <name type="scientific">uncultured Caudovirales phage</name>
    <dbReference type="NCBI Taxonomy" id="2100421"/>
    <lineage>
        <taxon>Viruses</taxon>
        <taxon>Duplodnaviria</taxon>
        <taxon>Heunggongvirae</taxon>
        <taxon>Uroviricota</taxon>
        <taxon>Caudoviricetes</taxon>
        <taxon>Peduoviridae</taxon>
        <taxon>Maltschvirus</taxon>
        <taxon>Maltschvirus maltsch</taxon>
    </lineage>
</organism>
<dbReference type="EMBL" id="LR796655">
    <property type="protein sequence ID" value="CAB4157331.1"/>
    <property type="molecule type" value="Genomic_DNA"/>
</dbReference>
<proteinExistence type="predicted"/>
<name>A0A6J5NIR5_9CAUD</name>
<accession>A0A6J5NIR5</accession>
<gene>
    <name evidence="1" type="ORF">UFOVP678_20</name>
</gene>